<evidence type="ECO:0000256" key="2">
    <source>
        <dbReference type="SAM" id="SignalP"/>
    </source>
</evidence>
<evidence type="ECO:0000313" key="5">
    <source>
        <dbReference type="Proteomes" id="UP000466681"/>
    </source>
</evidence>
<dbReference type="InterPro" id="IPR005183">
    <property type="entry name" value="DUF305_CopM-like"/>
</dbReference>
<dbReference type="Proteomes" id="UP000466681">
    <property type="component" value="Chromosome"/>
</dbReference>
<evidence type="ECO:0000256" key="1">
    <source>
        <dbReference type="SAM" id="MobiDB-lite"/>
    </source>
</evidence>
<dbReference type="AlphaFoldDB" id="A0AAD1H6R1"/>
<reference evidence="4 5" key="1">
    <citation type="journal article" date="2019" name="Emerg. Microbes Infect.">
        <title>Comprehensive subspecies identification of 175 nontuberculous mycobacteria species based on 7547 genomic profiles.</title>
        <authorList>
            <person name="Matsumoto Y."/>
            <person name="Kinjo T."/>
            <person name="Motooka D."/>
            <person name="Nabeya D."/>
            <person name="Jung N."/>
            <person name="Uechi K."/>
            <person name="Horii T."/>
            <person name="Iida T."/>
            <person name="Fujita J."/>
            <person name="Nakamura S."/>
        </authorList>
    </citation>
    <scope>NUCLEOTIDE SEQUENCE [LARGE SCALE GENOMIC DNA]</scope>
    <source>
        <strain evidence="4 5">JCM 6375</strain>
    </source>
</reference>
<name>A0AAD1H6R1_9MYCO</name>
<organism evidence="4 5">
    <name type="scientific">Mycolicibacterium moriokaense</name>
    <dbReference type="NCBI Taxonomy" id="39691"/>
    <lineage>
        <taxon>Bacteria</taxon>
        <taxon>Bacillati</taxon>
        <taxon>Actinomycetota</taxon>
        <taxon>Actinomycetes</taxon>
        <taxon>Mycobacteriales</taxon>
        <taxon>Mycobacteriaceae</taxon>
        <taxon>Mycolicibacterium</taxon>
    </lineage>
</organism>
<evidence type="ECO:0000313" key="4">
    <source>
        <dbReference type="EMBL" id="BBW99305.1"/>
    </source>
</evidence>
<dbReference type="Gene3D" id="1.20.1260.10">
    <property type="match status" value="1"/>
</dbReference>
<feature type="compositionally biased region" description="Low complexity" evidence="1">
    <location>
        <begin position="121"/>
        <end position="131"/>
    </location>
</feature>
<dbReference type="PANTHER" id="PTHR36933:SF1">
    <property type="entry name" value="SLL0788 PROTEIN"/>
    <property type="match status" value="1"/>
</dbReference>
<dbReference type="Pfam" id="PF03713">
    <property type="entry name" value="DUF305"/>
    <property type="match status" value="1"/>
</dbReference>
<dbReference type="InterPro" id="IPR012347">
    <property type="entry name" value="Ferritin-like"/>
</dbReference>
<accession>A0AAD1H6R1</accession>
<feature type="region of interest" description="Disordered" evidence="1">
    <location>
        <begin position="114"/>
        <end position="141"/>
    </location>
</feature>
<protein>
    <recommendedName>
        <fullName evidence="3">DUF305 domain-containing protein</fullName>
    </recommendedName>
</protein>
<gene>
    <name evidence="4" type="ORF">MMOR_02420</name>
</gene>
<dbReference type="RefSeq" id="WP_083153052.1">
    <property type="nucleotide sequence ID" value="NZ_AP022560.1"/>
</dbReference>
<evidence type="ECO:0000259" key="3">
    <source>
        <dbReference type="Pfam" id="PF03713"/>
    </source>
</evidence>
<feature type="chain" id="PRO_5042235886" description="DUF305 domain-containing protein" evidence="2">
    <location>
        <begin position="27"/>
        <end position="217"/>
    </location>
</feature>
<dbReference type="KEGG" id="mmor:MMOR_02420"/>
<keyword evidence="2" id="KW-0732">Signal</keyword>
<feature type="domain" description="DUF305" evidence="3">
    <location>
        <begin position="56"/>
        <end position="213"/>
    </location>
</feature>
<proteinExistence type="predicted"/>
<keyword evidence="5" id="KW-1185">Reference proteome</keyword>
<dbReference type="EMBL" id="AP022560">
    <property type="protein sequence ID" value="BBW99305.1"/>
    <property type="molecule type" value="Genomic_DNA"/>
</dbReference>
<dbReference type="PANTHER" id="PTHR36933">
    <property type="entry name" value="SLL0788 PROTEIN"/>
    <property type="match status" value="1"/>
</dbReference>
<dbReference type="PROSITE" id="PS51257">
    <property type="entry name" value="PROKAR_LIPOPROTEIN"/>
    <property type="match status" value="1"/>
</dbReference>
<feature type="signal peptide" evidence="2">
    <location>
        <begin position="1"/>
        <end position="26"/>
    </location>
</feature>
<sequence length="217" mass="23139">MPYRATRTAALVPAIVLALCAALFLAACSSSEEKTDAGTTHESTVSMEPAGFNTDDRAFATDMIPHHEQAIELSALVPERSTNPELIALANQITAAQQPEINALRVFLVQWDENPEDNADGSDGADGSASHGAGGHHGQMQGMVDDATMAKLQSLSGPEFDELWLQSMISHHQGAIEMAKAEVANGLNVDVKRMAQSIIDSQQAEITQMNQMLKGGQ</sequence>